<dbReference type="Proteomes" id="UP001221838">
    <property type="component" value="Unassembled WGS sequence"/>
</dbReference>
<name>A0ABT5DIS9_9BACT</name>
<evidence type="ECO:0000313" key="2">
    <source>
        <dbReference type="Proteomes" id="UP001221838"/>
    </source>
</evidence>
<reference evidence="1 2" key="1">
    <citation type="submission" date="2022-11" db="EMBL/GenBank/DDBJ databases">
        <title>Minimal conservation of predation-associated metabolite biosynthetic gene clusters underscores biosynthetic potential of Myxococcota including descriptions for ten novel species: Archangium lansinium sp. nov., Myxococcus landrumus sp. nov., Nannocystis bai.</title>
        <authorList>
            <person name="Ahearne A."/>
            <person name="Stevens C."/>
            <person name="Dowd S."/>
        </authorList>
    </citation>
    <scope>NUCLEOTIDE SEQUENCE [LARGE SCALE GENOMIC DNA]</scope>
    <source>
        <strain evidence="1 2">NCWAL01</strain>
    </source>
</reference>
<organism evidence="1 2">
    <name type="scientific">Stigmatella ashevillensis</name>
    <dbReference type="NCBI Taxonomy" id="2995309"/>
    <lineage>
        <taxon>Bacteria</taxon>
        <taxon>Pseudomonadati</taxon>
        <taxon>Myxococcota</taxon>
        <taxon>Myxococcia</taxon>
        <taxon>Myxococcales</taxon>
        <taxon>Cystobacterineae</taxon>
        <taxon>Archangiaceae</taxon>
        <taxon>Stigmatella</taxon>
    </lineage>
</organism>
<accession>A0ABT5DIS9</accession>
<gene>
    <name evidence="1" type="ORF">POL68_29750</name>
</gene>
<protein>
    <submittedName>
        <fullName evidence="1">Uncharacterized protein</fullName>
    </submittedName>
</protein>
<comment type="caution">
    <text evidence="1">The sequence shown here is derived from an EMBL/GenBank/DDBJ whole genome shotgun (WGS) entry which is preliminary data.</text>
</comment>
<sequence length="65" mass="7278">MNCFKPFLERHYKGKYRQQGRSFGIELSRVEMDLAITAAPVEAEAGTYSDLIKDEASLSCGKNCC</sequence>
<dbReference type="EMBL" id="JAQNDM010000002">
    <property type="protein sequence ID" value="MDC0712683.1"/>
    <property type="molecule type" value="Genomic_DNA"/>
</dbReference>
<evidence type="ECO:0000313" key="1">
    <source>
        <dbReference type="EMBL" id="MDC0712683.1"/>
    </source>
</evidence>
<keyword evidence="2" id="KW-1185">Reference proteome</keyword>
<dbReference type="RefSeq" id="WP_272142820.1">
    <property type="nucleotide sequence ID" value="NZ_JAQNDM010000002.1"/>
</dbReference>
<proteinExistence type="predicted"/>